<organism evidence="1 2">
    <name type="scientific">Rhipicephalus sanguineus</name>
    <name type="common">Brown dog tick</name>
    <name type="synonym">Ixodes sanguineus</name>
    <dbReference type="NCBI Taxonomy" id="34632"/>
    <lineage>
        <taxon>Eukaryota</taxon>
        <taxon>Metazoa</taxon>
        <taxon>Ecdysozoa</taxon>
        <taxon>Arthropoda</taxon>
        <taxon>Chelicerata</taxon>
        <taxon>Arachnida</taxon>
        <taxon>Acari</taxon>
        <taxon>Parasitiformes</taxon>
        <taxon>Ixodida</taxon>
        <taxon>Ixodoidea</taxon>
        <taxon>Ixodidae</taxon>
        <taxon>Rhipicephalinae</taxon>
        <taxon>Rhipicephalus</taxon>
        <taxon>Rhipicephalus</taxon>
    </lineage>
</organism>
<dbReference type="Proteomes" id="UP000821837">
    <property type="component" value="Unassembled WGS sequence"/>
</dbReference>
<accession>A0A9D4Q8N4</accession>
<keyword evidence="2" id="KW-1185">Reference proteome</keyword>
<gene>
    <name evidence="1" type="ORF">HPB52_017806</name>
</gene>
<name>A0A9D4Q8N4_RHISA</name>
<sequence>MSTSSASSVRGALAFYAQPGKDAKSPTVLTLSAVAPVTFRTGRGGRIVFVRVPCRAARCCTGPRRICPNGRRRKETVLVRSSRCVSTALVDLAAFRIASRAR</sequence>
<comment type="caution">
    <text evidence="1">The sequence shown here is derived from an EMBL/GenBank/DDBJ whole genome shotgun (WGS) entry which is preliminary data.</text>
</comment>
<dbReference type="AlphaFoldDB" id="A0A9D4Q8N4"/>
<reference evidence="1" key="2">
    <citation type="submission" date="2021-09" db="EMBL/GenBank/DDBJ databases">
        <authorList>
            <person name="Jia N."/>
            <person name="Wang J."/>
            <person name="Shi W."/>
            <person name="Du L."/>
            <person name="Sun Y."/>
            <person name="Zhan W."/>
            <person name="Jiang J."/>
            <person name="Wang Q."/>
            <person name="Zhang B."/>
            <person name="Ji P."/>
            <person name="Sakyi L.B."/>
            <person name="Cui X."/>
            <person name="Yuan T."/>
            <person name="Jiang B."/>
            <person name="Yang W."/>
            <person name="Lam T.T.-Y."/>
            <person name="Chang Q."/>
            <person name="Ding S."/>
            <person name="Wang X."/>
            <person name="Zhu J."/>
            <person name="Ruan X."/>
            <person name="Zhao L."/>
            <person name="Wei J."/>
            <person name="Que T."/>
            <person name="Du C."/>
            <person name="Cheng J."/>
            <person name="Dai P."/>
            <person name="Han X."/>
            <person name="Huang E."/>
            <person name="Gao Y."/>
            <person name="Liu J."/>
            <person name="Shao H."/>
            <person name="Ye R."/>
            <person name="Li L."/>
            <person name="Wei W."/>
            <person name="Wang X."/>
            <person name="Wang C."/>
            <person name="Huo Q."/>
            <person name="Li W."/>
            <person name="Guo W."/>
            <person name="Chen H."/>
            <person name="Chen S."/>
            <person name="Zhou L."/>
            <person name="Zhou L."/>
            <person name="Ni X."/>
            <person name="Tian J."/>
            <person name="Zhou Y."/>
            <person name="Sheng Y."/>
            <person name="Liu T."/>
            <person name="Pan Y."/>
            <person name="Xia L."/>
            <person name="Li J."/>
            <person name="Zhao F."/>
            <person name="Cao W."/>
        </authorList>
    </citation>
    <scope>NUCLEOTIDE SEQUENCE</scope>
    <source>
        <strain evidence="1">Rsan-2018</strain>
        <tissue evidence="1">Larvae</tissue>
    </source>
</reference>
<evidence type="ECO:0000313" key="2">
    <source>
        <dbReference type="Proteomes" id="UP000821837"/>
    </source>
</evidence>
<protein>
    <submittedName>
        <fullName evidence="1">Uncharacterized protein</fullName>
    </submittedName>
</protein>
<reference evidence="1" key="1">
    <citation type="journal article" date="2020" name="Cell">
        <title>Large-Scale Comparative Analyses of Tick Genomes Elucidate Their Genetic Diversity and Vector Capacities.</title>
        <authorList>
            <consortium name="Tick Genome and Microbiome Consortium (TIGMIC)"/>
            <person name="Jia N."/>
            <person name="Wang J."/>
            <person name="Shi W."/>
            <person name="Du L."/>
            <person name="Sun Y."/>
            <person name="Zhan W."/>
            <person name="Jiang J.F."/>
            <person name="Wang Q."/>
            <person name="Zhang B."/>
            <person name="Ji P."/>
            <person name="Bell-Sakyi L."/>
            <person name="Cui X.M."/>
            <person name="Yuan T.T."/>
            <person name="Jiang B.G."/>
            <person name="Yang W.F."/>
            <person name="Lam T.T."/>
            <person name="Chang Q.C."/>
            <person name="Ding S.J."/>
            <person name="Wang X.J."/>
            <person name="Zhu J.G."/>
            <person name="Ruan X.D."/>
            <person name="Zhao L."/>
            <person name="Wei J.T."/>
            <person name="Ye R.Z."/>
            <person name="Que T.C."/>
            <person name="Du C.H."/>
            <person name="Zhou Y.H."/>
            <person name="Cheng J.X."/>
            <person name="Dai P.F."/>
            <person name="Guo W.B."/>
            <person name="Han X.H."/>
            <person name="Huang E.J."/>
            <person name="Li L.F."/>
            <person name="Wei W."/>
            <person name="Gao Y.C."/>
            <person name="Liu J.Z."/>
            <person name="Shao H.Z."/>
            <person name="Wang X."/>
            <person name="Wang C.C."/>
            <person name="Yang T.C."/>
            <person name="Huo Q.B."/>
            <person name="Li W."/>
            <person name="Chen H.Y."/>
            <person name="Chen S.E."/>
            <person name="Zhou L.G."/>
            <person name="Ni X.B."/>
            <person name="Tian J.H."/>
            <person name="Sheng Y."/>
            <person name="Liu T."/>
            <person name="Pan Y.S."/>
            <person name="Xia L.Y."/>
            <person name="Li J."/>
            <person name="Zhao F."/>
            <person name="Cao W.C."/>
        </authorList>
    </citation>
    <scope>NUCLEOTIDE SEQUENCE</scope>
    <source>
        <strain evidence="1">Rsan-2018</strain>
    </source>
</reference>
<proteinExistence type="predicted"/>
<evidence type="ECO:0000313" key="1">
    <source>
        <dbReference type="EMBL" id="KAH7969413.1"/>
    </source>
</evidence>
<dbReference type="EMBL" id="JABSTV010001248">
    <property type="protein sequence ID" value="KAH7969413.1"/>
    <property type="molecule type" value="Genomic_DNA"/>
</dbReference>